<proteinExistence type="predicted"/>
<comment type="caution">
    <text evidence="1">The sequence shown here is derived from an EMBL/GenBank/DDBJ whole genome shotgun (WGS) entry which is preliminary data.</text>
</comment>
<evidence type="ECO:0000313" key="2">
    <source>
        <dbReference type="Proteomes" id="UP001062846"/>
    </source>
</evidence>
<sequence>MLDFKQFLRESYNLKIGDLSEMEKPTLILISRKNTRIFMNEDQMVTMMKLLGFRVVIALVGAYGAGLTNAVFLQQGLVRPL</sequence>
<evidence type="ECO:0000313" key="1">
    <source>
        <dbReference type="EMBL" id="KAI8552876.1"/>
    </source>
</evidence>
<name>A0ACC0NJ21_RHOML</name>
<dbReference type="EMBL" id="CM046393">
    <property type="protein sequence ID" value="KAI8552876.1"/>
    <property type="molecule type" value="Genomic_DNA"/>
</dbReference>
<keyword evidence="2" id="KW-1185">Reference proteome</keyword>
<gene>
    <name evidence="1" type="ORF">RHMOL_Rhmol06G0302100</name>
</gene>
<accession>A0ACC0NJ21</accession>
<dbReference type="Proteomes" id="UP001062846">
    <property type="component" value="Chromosome 6"/>
</dbReference>
<protein>
    <submittedName>
        <fullName evidence="1">Uncharacterized protein</fullName>
    </submittedName>
</protein>
<organism evidence="1 2">
    <name type="scientific">Rhododendron molle</name>
    <name type="common">Chinese azalea</name>
    <name type="synonym">Azalea mollis</name>
    <dbReference type="NCBI Taxonomy" id="49168"/>
    <lineage>
        <taxon>Eukaryota</taxon>
        <taxon>Viridiplantae</taxon>
        <taxon>Streptophyta</taxon>
        <taxon>Embryophyta</taxon>
        <taxon>Tracheophyta</taxon>
        <taxon>Spermatophyta</taxon>
        <taxon>Magnoliopsida</taxon>
        <taxon>eudicotyledons</taxon>
        <taxon>Gunneridae</taxon>
        <taxon>Pentapetalae</taxon>
        <taxon>asterids</taxon>
        <taxon>Ericales</taxon>
        <taxon>Ericaceae</taxon>
        <taxon>Ericoideae</taxon>
        <taxon>Rhodoreae</taxon>
        <taxon>Rhododendron</taxon>
    </lineage>
</organism>
<reference evidence="1" key="1">
    <citation type="submission" date="2022-02" db="EMBL/GenBank/DDBJ databases">
        <title>Plant Genome Project.</title>
        <authorList>
            <person name="Zhang R.-G."/>
        </authorList>
    </citation>
    <scope>NUCLEOTIDE SEQUENCE</scope>
    <source>
        <strain evidence="1">AT1</strain>
    </source>
</reference>